<feature type="non-terminal residue" evidence="2">
    <location>
        <position position="263"/>
    </location>
</feature>
<dbReference type="PROSITE" id="PS50097">
    <property type="entry name" value="BTB"/>
    <property type="match status" value="1"/>
</dbReference>
<protein>
    <recommendedName>
        <fullName evidence="1">BTB domain-containing protein</fullName>
    </recommendedName>
</protein>
<feature type="non-terminal residue" evidence="2">
    <location>
        <position position="1"/>
    </location>
</feature>
<dbReference type="Proteomes" id="UP001328107">
    <property type="component" value="Unassembled WGS sequence"/>
</dbReference>
<comment type="caution">
    <text evidence="2">The sequence shown here is derived from an EMBL/GenBank/DDBJ whole genome shotgun (WGS) entry which is preliminary data.</text>
</comment>
<dbReference type="Gene3D" id="3.30.710.10">
    <property type="entry name" value="Potassium Channel Kv1.1, Chain A"/>
    <property type="match status" value="1"/>
</dbReference>
<keyword evidence="3" id="KW-1185">Reference proteome</keyword>
<dbReference type="InterPro" id="IPR000210">
    <property type="entry name" value="BTB/POZ_dom"/>
</dbReference>
<dbReference type="PANTHER" id="PTHR47022">
    <property type="entry name" value="BTB AND MATH DOMAIN-CONTAINING PROTEIN 36-RELATED"/>
    <property type="match status" value="1"/>
</dbReference>
<dbReference type="SUPFAM" id="SSF49599">
    <property type="entry name" value="TRAF domain-like"/>
    <property type="match status" value="1"/>
</dbReference>
<dbReference type="Pfam" id="PF00651">
    <property type="entry name" value="BTB"/>
    <property type="match status" value="1"/>
</dbReference>
<dbReference type="InterPro" id="IPR002083">
    <property type="entry name" value="MATH/TRAF_dom"/>
</dbReference>
<evidence type="ECO:0000313" key="3">
    <source>
        <dbReference type="Proteomes" id="UP001328107"/>
    </source>
</evidence>
<dbReference type="Pfam" id="PF00917">
    <property type="entry name" value="MATH"/>
    <property type="match status" value="1"/>
</dbReference>
<feature type="domain" description="BTB" evidence="1">
    <location>
        <begin position="145"/>
        <end position="212"/>
    </location>
</feature>
<proteinExistence type="predicted"/>
<dbReference type="CDD" id="cd18186">
    <property type="entry name" value="BTB_POZ_ZBTB_KLHL-like"/>
    <property type="match status" value="1"/>
</dbReference>
<evidence type="ECO:0000313" key="2">
    <source>
        <dbReference type="EMBL" id="GMR31289.1"/>
    </source>
</evidence>
<gene>
    <name evidence="2" type="ORF">PMAYCL1PPCAC_01484</name>
</gene>
<dbReference type="InterPro" id="IPR011333">
    <property type="entry name" value="SKP1/BTB/POZ_sf"/>
</dbReference>
<reference evidence="3" key="1">
    <citation type="submission" date="2022-10" db="EMBL/GenBank/DDBJ databases">
        <title>Genome assembly of Pristionchus species.</title>
        <authorList>
            <person name="Yoshida K."/>
            <person name="Sommer R.J."/>
        </authorList>
    </citation>
    <scope>NUCLEOTIDE SEQUENCE [LARGE SCALE GENOMIC DNA]</scope>
    <source>
        <strain evidence="3">RS5460</strain>
    </source>
</reference>
<dbReference type="AlphaFoldDB" id="A0AAN4Z0S0"/>
<dbReference type="SMART" id="SM00225">
    <property type="entry name" value="BTB"/>
    <property type="match status" value="1"/>
</dbReference>
<organism evidence="2 3">
    <name type="scientific">Pristionchus mayeri</name>
    <dbReference type="NCBI Taxonomy" id="1317129"/>
    <lineage>
        <taxon>Eukaryota</taxon>
        <taxon>Metazoa</taxon>
        <taxon>Ecdysozoa</taxon>
        <taxon>Nematoda</taxon>
        <taxon>Chromadorea</taxon>
        <taxon>Rhabditida</taxon>
        <taxon>Rhabditina</taxon>
        <taxon>Diplogasteromorpha</taxon>
        <taxon>Diplogasteroidea</taxon>
        <taxon>Neodiplogasteridae</taxon>
        <taxon>Pristionchus</taxon>
    </lineage>
</organism>
<sequence length="263" mass="30003">SKFVHRWVINNTRSAHALGRAESGVFNGGGFNWIAAVEKRQDRSNSGDFTLRCGIDFNGPWKCEADVTYCLFRSDGTKWESEKVRVCFHNDYNSSILKGIIGWDNLTHQIFNIAGTFITEFEINVINSERPLTGPSIFAASNRMSNVVLKIKEEKLHVSKEFLAVYSPVFESLFFGDFVEKGKEEVEIKDVVYHEIVDLLNFLYCESSGLTDGTVPHILKLADRFQMERILNLCEKHLKQSSGFDVIKQLFLADQYRLTSLKV</sequence>
<dbReference type="SUPFAM" id="SSF54695">
    <property type="entry name" value="POZ domain"/>
    <property type="match status" value="1"/>
</dbReference>
<dbReference type="EMBL" id="BTRK01000001">
    <property type="protein sequence ID" value="GMR31289.1"/>
    <property type="molecule type" value="Genomic_DNA"/>
</dbReference>
<accession>A0AAN4Z0S0</accession>
<name>A0AAN4Z0S0_9BILA</name>
<evidence type="ECO:0000259" key="1">
    <source>
        <dbReference type="PROSITE" id="PS50097"/>
    </source>
</evidence>
<dbReference type="PANTHER" id="PTHR47022:SF1">
    <property type="entry name" value="BTB AND MATH DOMAIN-CONTAINING PROTEIN 36-RELATED"/>
    <property type="match status" value="1"/>
</dbReference>